<evidence type="ECO:0000259" key="6">
    <source>
        <dbReference type="SMART" id="SM00983"/>
    </source>
</evidence>
<sequence length="223" mass="23340">MIDGLSRFSANVTLLGGGELTPATVSELLRRAPILVACDGAARHALGLGHVPRLVVGDMDSLDDETRAGFDPATLIEITEQETTDFEKALLHIEAPVILGVGFTGGRLDHELACYNALVRHPDKRCILVGGEDICFHAPARVSLDLAPGTRVSLFPMAEVGVTASGLEWPLDGLRLAPWGRVGTSNRAVAGPVEITPDATGLLVILPRAALDAAIAAISSSAR</sequence>
<dbReference type="RefSeq" id="WP_148378025.1">
    <property type="nucleotide sequence ID" value="NZ_VSIY01000009.1"/>
</dbReference>
<keyword evidence="2" id="KW-0547">Nucleotide-binding</keyword>
<gene>
    <name evidence="7" type="ORF">FVF75_10955</name>
</gene>
<dbReference type="SUPFAM" id="SSF63999">
    <property type="entry name" value="Thiamin pyrophosphokinase, catalytic domain"/>
    <property type="match status" value="1"/>
</dbReference>
<dbReference type="EC" id="2.7.6.2" evidence="5"/>
<dbReference type="Pfam" id="PF04263">
    <property type="entry name" value="TPK_catalytic"/>
    <property type="match status" value="1"/>
</dbReference>
<dbReference type="InterPro" id="IPR007373">
    <property type="entry name" value="Thiamin_PyroPKinase_B1-bd"/>
</dbReference>
<name>A0A5D0RHF6_9RHOB</name>
<evidence type="ECO:0000256" key="3">
    <source>
        <dbReference type="ARBA" id="ARBA00022777"/>
    </source>
</evidence>
<dbReference type="GO" id="GO:0009229">
    <property type="term" value="P:thiamine diphosphate biosynthetic process"/>
    <property type="evidence" value="ECO:0007669"/>
    <property type="project" value="InterPro"/>
</dbReference>
<dbReference type="SUPFAM" id="SSF63862">
    <property type="entry name" value="Thiamin pyrophosphokinase, substrate-binding domain"/>
    <property type="match status" value="1"/>
</dbReference>
<dbReference type="EMBL" id="VSIY01000009">
    <property type="protein sequence ID" value="TYB80962.1"/>
    <property type="molecule type" value="Genomic_DNA"/>
</dbReference>
<dbReference type="Proteomes" id="UP000322080">
    <property type="component" value="Unassembled WGS sequence"/>
</dbReference>
<evidence type="ECO:0000256" key="4">
    <source>
        <dbReference type="ARBA" id="ARBA00022840"/>
    </source>
</evidence>
<evidence type="ECO:0000256" key="1">
    <source>
        <dbReference type="ARBA" id="ARBA00022679"/>
    </source>
</evidence>
<evidence type="ECO:0000313" key="8">
    <source>
        <dbReference type="Proteomes" id="UP000322080"/>
    </source>
</evidence>
<keyword evidence="3 7" id="KW-0418">Kinase</keyword>
<evidence type="ECO:0000313" key="7">
    <source>
        <dbReference type="EMBL" id="TYB80962.1"/>
    </source>
</evidence>
<dbReference type="GO" id="GO:0005524">
    <property type="term" value="F:ATP binding"/>
    <property type="evidence" value="ECO:0007669"/>
    <property type="project" value="UniProtKB-KW"/>
</dbReference>
<dbReference type="InterPro" id="IPR006282">
    <property type="entry name" value="Thi_PPkinase"/>
</dbReference>
<keyword evidence="8" id="KW-1185">Reference proteome</keyword>
<protein>
    <recommendedName>
        <fullName evidence="5">Thiamine diphosphokinase</fullName>
        <ecNumber evidence="5">2.7.6.2</ecNumber>
    </recommendedName>
</protein>
<dbReference type="AlphaFoldDB" id="A0A5D0RHF6"/>
<organism evidence="7 8">
    <name type="scientific">Maritimibacter fusiformis</name>
    <dbReference type="NCBI Taxonomy" id="2603819"/>
    <lineage>
        <taxon>Bacteria</taxon>
        <taxon>Pseudomonadati</taxon>
        <taxon>Pseudomonadota</taxon>
        <taxon>Alphaproteobacteria</taxon>
        <taxon>Rhodobacterales</taxon>
        <taxon>Roseobacteraceae</taxon>
        <taxon>Maritimibacter</taxon>
    </lineage>
</organism>
<dbReference type="GO" id="GO:0030975">
    <property type="term" value="F:thiamine binding"/>
    <property type="evidence" value="ECO:0007669"/>
    <property type="project" value="InterPro"/>
</dbReference>
<dbReference type="GO" id="GO:0016301">
    <property type="term" value="F:kinase activity"/>
    <property type="evidence" value="ECO:0007669"/>
    <property type="project" value="UniProtKB-KW"/>
</dbReference>
<reference evidence="7 8" key="1">
    <citation type="submission" date="2019-08" db="EMBL/GenBank/DDBJ databases">
        <title>Identification of a novel species of the genus Boseongicola.</title>
        <authorList>
            <person name="Zhang X.-Q."/>
        </authorList>
    </citation>
    <scope>NUCLEOTIDE SEQUENCE [LARGE SCALE GENOMIC DNA]</scope>
    <source>
        <strain evidence="7 8">HY14</strain>
    </source>
</reference>
<dbReference type="GO" id="GO:0004788">
    <property type="term" value="F:thiamine diphosphokinase activity"/>
    <property type="evidence" value="ECO:0007669"/>
    <property type="project" value="UniProtKB-UniRule"/>
</dbReference>
<dbReference type="InterPro" id="IPR007371">
    <property type="entry name" value="TPK_catalytic"/>
</dbReference>
<keyword evidence="1 7" id="KW-0808">Transferase</keyword>
<feature type="domain" description="Thiamin pyrophosphokinase thiamin-binding" evidence="6">
    <location>
        <begin position="131"/>
        <end position="203"/>
    </location>
</feature>
<dbReference type="GO" id="GO:0006772">
    <property type="term" value="P:thiamine metabolic process"/>
    <property type="evidence" value="ECO:0007669"/>
    <property type="project" value="UniProtKB-UniRule"/>
</dbReference>
<dbReference type="PANTHER" id="PTHR41299">
    <property type="entry name" value="THIAMINE PYROPHOSPHOKINASE"/>
    <property type="match status" value="1"/>
</dbReference>
<accession>A0A5D0RHF6</accession>
<comment type="caution">
    <text evidence="7">The sequence shown here is derived from an EMBL/GenBank/DDBJ whole genome shotgun (WGS) entry which is preliminary data.</text>
</comment>
<evidence type="ECO:0000256" key="2">
    <source>
        <dbReference type="ARBA" id="ARBA00022741"/>
    </source>
</evidence>
<dbReference type="NCBIfam" id="TIGR01378">
    <property type="entry name" value="thi_PPkinase"/>
    <property type="match status" value="1"/>
</dbReference>
<dbReference type="PANTHER" id="PTHR41299:SF1">
    <property type="entry name" value="THIAMINE PYROPHOSPHOKINASE"/>
    <property type="match status" value="1"/>
</dbReference>
<proteinExistence type="predicted"/>
<keyword evidence="4" id="KW-0067">ATP-binding</keyword>
<dbReference type="Gene3D" id="3.40.50.10240">
    <property type="entry name" value="Thiamin pyrophosphokinase, catalytic domain"/>
    <property type="match status" value="1"/>
</dbReference>
<dbReference type="Pfam" id="PF04265">
    <property type="entry name" value="TPK_B1_binding"/>
    <property type="match status" value="1"/>
</dbReference>
<evidence type="ECO:0000256" key="5">
    <source>
        <dbReference type="NCBIfam" id="TIGR01378"/>
    </source>
</evidence>
<dbReference type="InterPro" id="IPR036759">
    <property type="entry name" value="TPK_catalytic_sf"/>
</dbReference>
<dbReference type="InterPro" id="IPR036371">
    <property type="entry name" value="TPK_B1-bd_sf"/>
</dbReference>
<dbReference type="SMART" id="SM00983">
    <property type="entry name" value="TPK_B1_binding"/>
    <property type="match status" value="1"/>
</dbReference>
<dbReference type="CDD" id="cd07995">
    <property type="entry name" value="TPK"/>
    <property type="match status" value="1"/>
</dbReference>
<dbReference type="InterPro" id="IPR053149">
    <property type="entry name" value="TPK"/>
</dbReference>